<dbReference type="CDD" id="cd13220">
    <property type="entry name" value="PH-GRAM_GRAMDC"/>
    <property type="match status" value="1"/>
</dbReference>
<dbReference type="GO" id="GO:0032934">
    <property type="term" value="F:sterol binding"/>
    <property type="evidence" value="ECO:0007669"/>
    <property type="project" value="TreeGrafter"/>
</dbReference>
<evidence type="ECO:0000259" key="3">
    <source>
        <dbReference type="SMART" id="SM00568"/>
    </source>
</evidence>
<dbReference type="GO" id="GO:0120015">
    <property type="term" value="F:sterol transfer activity"/>
    <property type="evidence" value="ECO:0007669"/>
    <property type="project" value="TreeGrafter"/>
</dbReference>
<keyword evidence="2" id="KW-0812">Transmembrane</keyword>
<dbReference type="InterPro" id="IPR011993">
    <property type="entry name" value="PH-like_dom_sf"/>
</dbReference>
<proteinExistence type="predicted"/>
<dbReference type="PANTHER" id="PTHR23319">
    <property type="entry name" value="GRAM DOMAIN CONTAINING 1B, ISOFORM E"/>
    <property type="match status" value="1"/>
</dbReference>
<dbReference type="AlphaFoldDB" id="A0A914VMI6"/>
<reference evidence="5" key="1">
    <citation type="submission" date="2022-11" db="UniProtKB">
        <authorList>
            <consortium name="WormBaseParasite"/>
        </authorList>
    </citation>
    <scope>IDENTIFICATION</scope>
</reference>
<feature type="compositionally biased region" description="Polar residues" evidence="1">
    <location>
        <begin position="1"/>
        <end position="21"/>
    </location>
</feature>
<dbReference type="GO" id="GO:0032366">
    <property type="term" value="P:intracellular sterol transport"/>
    <property type="evidence" value="ECO:0007669"/>
    <property type="project" value="TreeGrafter"/>
</dbReference>
<dbReference type="SMART" id="SM00568">
    <property type="entry name" value="GRAM"/>
    <property type="match status" value="1"/>
</dbReference>
<dbReference type="PANTHER" id="PTHR23319:SF4">
    <property type="entry name" value="GRAM DOMAIN CONTAINING 1B, ISOFORM E"/>
    <property type="match status" value="1"/>
</dbReference>
<feature type="region of interest" description="Disordered" evidence="1">
    <location>
        <begin position="241"/>
        <end position="260"/>
    </location>
</feature>
<keyword evidence="2" id="KW-0472">Membrane</keyword>
<keyword evidence="2" id="KW-1133">Transmembrane helix</keyword>
<feature type="transmembrane region" description="Helical" evidence="2">
    <location>
        <begin position="304"/>
        <end position="327"/>
    </location>
</feature>
<dbReference type="InterPro" id="IPR004182">
    <property type="entry name" value="GRAM"/>
</dbReference>
<dbReference type="InterPro" id="IPR051482">
    <property type="entry name" value="Cholesterol_transport"/>
</dbReference>
<evidence type="ECO:0000313" key="4">
    <source>
        <dbReference type="Proteomes" id="UP000887566"/>
    </source>
</evidence>
<evidence type="ECO:0000313" key="5">
    <source>
        <dbReference type="WBParaSite" id="PSAMB.scaffold211size65383.g3337.t1"/>
    </source>
</evidence>
<dbReference type="GO" id="GO:0005886">
    <property type="term" value="C:plasma membrane"/>
    <property type="evidence" value="ECO:0007669"/>
    <property type="project" value="TreeGrafter"/>
</dbReference>
<evidence type="ECO:0000256" key="2">
    <source>
        <dbReference type="SAM" id="Phobius"/>
    </source>
</evidence>
<keyword evidence="4" id="KW-1185">Reference proteome</keyword>
<dbReference type="GO" id="GO:0140268">
    <property type="term" value="C:endoplasmic reticulum-plasma membrane contact site"/>
    <property type="evidence" value="ECO:0007669"/>
    <property type="project" value="TreeGrafter"/>
</dbReference>
<dbReference type="Proteomes" id="UP000887566">
    <property type="component" value="Unplaced"/>
</dbReference>
<accession>A0A914VMI6</accession>
<dbReference type="Gene3D" id="2.30.29.30">
    <property type="entry name" value="Pleckstrin-homology domain (PH domain)/Phosphotyrosine-binding domain (PTB)"/>
    <property type="match status" value="1"/>
</dbReference>
<organism evidence="4 5">
    <name type="scientific">Plectus sambesii</name>
    <dbReference type="NCBI Taxonomy" id="2011161"/>
    <lineage>
        <taxon>Eukaryota</taxon>
        <taxon>Metazoa</taxon>
        <taxon>Ecdysozoa</taxon>
        <taxon>Nematoda</taxon>
        <taxon>Chromadorea</taxon>
        <taxon>Plectida</taxon>
        <taxon>Plectina</taxon>
        <taxon>Plectoidea</taxon>
        <taxon>Plectidae</taxon>
        <taxon>Plectus</taxon>
    </lineage>
</organism>
<feature type="domain" description="GRAM" evidence="3">
    <location>
        <begin position="98"/>
        <end position="167"/>
    </location>
</feature>
<dbReference type="GO" id="GO:0005789">
    <property type="term" value="C:endoplasmic reticulum membrane"/>
    <property type="evidence" value="ECO:0007669"/>
    <property type="project" value="TreeGrafter"/>
</dbReference>
<feature type="region of interest" description="Disordered" evidence="1">
    <location>
        <begin position="1"/>
        <end position="30"/>
    </location>
</feature>
<protein>
    <submittedName>
        <fullName evidence="5">GRAM domain-containing protein</fullName>
    </submittedName>
</protein>
<sequence>MVTNATSRHRSSLATVPSKTNMPDDRPNRDKFLKSRSVADLRCCNTSLAVAYAAGQNALRTTAVRNVPIMRYPDEAMAPLCIPGTEIESTEFKKAKHERFQKLFFNVPSTELLVSKFSCAYVTEKGALLQGHLYVSRNWICFYSNIFGMKKTIELEVSSVKSIKKERTAKIFPNAIGIVVDSGQHYLFGSLISRQNTHQLLTTLLERSRIIRDYCMSATGPSVTLSDLSIPKEFVDASAGDDHGYSTSTEDESFDESYEIRPPHSTRGALTLLPSARTPEERKLKLDGVDLKSSQSVQTYLRRIIGLQLLTTILTAMLLISFVYWLYSSTHGSSHHHRNRGPNGVAKDDLESIDQMSALVMETITSLRQVRSDVTEMRDVLAAL</sequence>
<dbReference type="WBParaSite" id="PSAMB.scaffold211size65383.g3337.t1">
    <property type="protein sequence ID" value="PSAMB.scaffold211size65383.g3337.t1"/>
    <property type="gene ID" value="PSAMB.scaffold211size65383.g3337"/>
</dbReference>
<dbReference type="Pfam" id="PF02893">
    <property type="entry name" value="GRAM"/>
    <property type="match status" value="1"/>
</dbReference>
<evidence type="ECO:0000256" key="1">
    <source>
        <dbReference type="SAM" id="MobiDB-lite"/>
    </source>
</evidence>
<name>A0A914VMI6_9BILA</name>